<reference evidence="1 2" key="2">
    <citation type="submission" date="2019-05" db="EMBL/GenBank/DDBJ databases">
        <authorList>
            <person name="Suflita J.M."/>
            <person name="Marks C.R."/>
        </authorList>
    </citation>
    <scope>NUCLEOTIDE SEQUENCE [LARGE SCALE GENOMIC DNA]</scope>
    <source>
        <strain evidence="1 2">ALDC</strain>
    </source>
</reference>
<gene>
    <name evidence="1" type="ORF">FDQ92_09525</name>
</gene>
<reference evidence="1 2" key="1">
    <citation type="submission" date="2019-05" db="EMBL/GenBank/DDBJ databases">
        <title>The Complete Genome Sequence of the n-alkane-degrading Desulfoglaeba alkanexedens ALDC reveals multiple alkylsuccinate synthase gene clusters.</title>
        <authorList>
            <person name="Callaghan A.V."/>
            <person name="Davidova I.A."/>
            <person name="Duncan K.E."/>
            <person name="Morris B."/>
            <person name="McInerney M.J."/>
        </authorList>
    </citation>
    <scope>NUCLEOTIDE SEQUENCE [LARGE SCALE GENOMIC DNA]</scope>
    <source>
        <strain evidence="1 2">ALDC</strain>
    </source>
</reference>
<dbReference type="AlphaFoldDB" id="A0A4P8L358"/>
<protein>
    <submittedName>
        <fullName evidence="1">Uncharacterized protein</fullName>
    </submittedName>
</protein>
<evidence type="ECO:0000313" key="2">
    <source>
        <dbReference type="Proteomes" id="UP000298602"/>
    </source>
</evidence>
<dbReference type="EMBL" id="CP040098">
    <property type="protein sequence ID" value="QCQ22377.1"/>
    <property type="molecule type" value="Genomic_DNA"/>
</dbReference>
<sequence length="132" mass="15178">MNDSIKVLELMKIKSLKRPMQTHIIVCPFCESGHPIPVDFDAIHRCTCGACYKVCGSHVLETGVSEIAEEMWTGEELDFIRSVPIDFCNVVVEKDFDRLLDLKQNADPNGIERFCKFDMDTPLNLIWVRRLF</sequence>
<dbReference type="Proteomes" id="UP000298602">
    <property type="component" value="Chromosome"/>
</dbReference>
<dbReference type="OrthoDB" id="5512031at2"/>
<accession>A0A4P8L358</accession>
<keyword evidence="2" id="KW-1185">Reference proteome</keyword>
<dbReference type="KEGG" id="dax:FDQ92_09525"/>
<name>A0A4P8L358_9BACT</name>
<dbReference type="RefSeq" id="WP_137424507.1">
    <property type="nucleotide sequence ID" value="NZ_CP040098.1"/>
</dbReference>
<evidence type="ECO:0000313" key="1">
    <source>
        <dbReference type="EMBL" id="QCQ22377.1"/>
    </source>
</evidence>
<organism evidence="1 2">
    <name type="scientific">Desulfoglaeba alkanexedens ALDC</name>
    <dbReference type="NCBI Taxonomy" id="980445"/>
    <lineage>
        <taxon>Bacteria</taxon>
        <taxon>Pseudomonadati</taxon>
        <taxon>Thermodesulfobacteriota</taxon>
        <taxon>Syntrophobacteria</taxon>
        <taxon>Syntrophobacterales</taxon>
        <taxon>Syntrophobacteraceae</taxon>
        <taxon>Desulfoglaeba</taxon>
    </lineage>
</organism>
<proteinExistence type="predicted"/>